<dbReference type="GO" id="GO:0016616">
    <property type="term" value="F:oxidoreductase activity, acting on the CH-OH group of donors, NAD or NADP as acceptor"/>
    <property type="evidence" value="ECO:0007669"/>
    <property type="project" value="InterPro"/>
</dbReference>
<proteinExistence type="predicted"/>
<accession>X1MA90</accession>
<feature type="domain" description="3-hydroxyacyl-CoA dehydrogenase C-terminal" evidence="1">
    <location>
        <begin position="37"/>
        <end position="135"/>
    </location>
</feature>
<name>X1MA90_9ZZZZ</name>
<dbReference type="Gene3D" id="3.40.50.720">
    <property type="entry name" value="NAD(P)-binding Rossmann-like Domain"/>
    <property type="match status" value="1"/>
</dbReference>
<dbReference type="InterPro" id="IPR006108">
    <property type="entry name" value="3HC_DH_C"/>
</dbReference>
<protein>
    <recommendedName>
        <fullName evidence="1">3-hydroxyacyl-CoA dehydrogenase C-terminal domain-containing protein</fullName>
    </recommendedName>
</protein>
<evidence type="ECO:0000259" key="1">
    <source>
        <dbReference type="Pfam" id="PF00725"/>
    </source>
</evidence>
<dbReference type="AlphaFoldDB" id="X1MA90"/>
<gene>
    <name evidence="2" type="ORF">S06H3_16852</name>
</gene>
<dbReference type="Gene3D" id="1.10.1040.10">
    <property type="entry name" value="N-(1-d-carboxylethyl)-l-norvaline Dehydrogenase, domain 2"/>
    <property type="match status" value="1"/>
</dbReference>
<evidence type="ECO:0000313" key="2">
    <source>
        <dbReference type="EMBL" id="GAI03294.1"/>
    </source>
</evidence>
<dbReference type="InterPro" id="IPR008927">
    <property type="entry name" value="6-PGluconate_DH-like_C_sf"/>
</dbReference>
<dbReference type="PANTHER" id="PTHR48075:SF5">
    <property type="entry name" value="3-HYDROXYBUTYRYL-COA DEHYDROGENASE"/>
    <property type="match status" value="1"/>
</dbReference>
<dbReference type="GO" id="GO:0006631">
    <property type="term" value="P:fatty acid metabolic process"/>
    <property type="evidence" value="ECO:0007669"/>
    <property type="project" value="InterPro"/>
</dbReference>
<dbReference type="Pfam" id="PF00725">
    <property type="entry name" value="3HCDH"/>
    <property type="match status" value="1"/>
</dbReference>
<dbReference type="InterPro" id="IPR013328">
    <property type="entry name" value="6PGD_dom2"/>
</dbReference>
<sequence length="165" mass="18193">VEIHYSPKTSEEVIAITKALMLKVGKKPILVRKEIPGFIVNRIQAAVTREISYLINESVASPEDIDMAAKACYGLRWACIGSIEAMDMVGLDVVLGASRQIFKTLSNSAEPSPILAEKVTRGELGVKSGRGWFDYKGKSTAEILEDQNRRLLRQLALFKSLDEGI</sequence>
<dbReference type="PANTHER" id="PTHR48075">
    <property type="entry name" value="3-HYDROXYACYL-COA DEHYDROGENASE FAMILY PROTEIN"/>
    <property type="match status" value="1"/>
</dbReference>
<dbReference type="SUPFAM" id="SSF48179">
    <property type="entry name" value="6-phosphogluconate dehydrogenase C-terminal domain-like"/>
    <property type="match status" value="1"/>
</dbReference>
<comment type="caution">
    <text evidence="2">The sequence shown here is derived from an EMBL/GenBank/DDBJ whole genome shotgun (WGS) entry which is preliminary data.</text>
</comment>
<reference evidence="2" key="1">
    <citation type="journal article" date="2014" name="Front. Microbiol.">
        <title>High frequency of phylogenetically diverse reductive dehalogenase-homologous genes in deep subseafloor sedimentary metagenomes.</title>
        <authorList>
            <person name="Kawai M."/>
            <person name="Futagami T."/>
            <person name="Toyoda A."/>
            <person name="Takaki Y."/>
            <person name="Nishi S."/>
            <person name="Hori S."/>
            <person name="Arai W."/>
            <person name="Tsubouchi T."/>
            <person name="Morono Y."/>
            <person name="Uchiyama I."/>
            <person name="Ito T."/>
            <person name="Fujiyama A."/>
            <person name="Inagaki F."/>
            <person name="Takami H."/>
        </authorList>
    </citation>
    <scope>NUCLEOTIDE SEQUENCE</scope>
    <source>
        <strain evidence="2">Expedition CK06-06</strain>
    </source>
</reference>
<dbReference type="EMBL" id="BARV01008376">
    <property type="protein sequence ID" value="GAI03294.1"/>
    <property type="molecule type" value="Genomic_DNA"/>
</dbReference>
<organism evidence="2">
    <name type="scientific">marine sediment metagenome</name>
    <dbReference type="NCBI Taxonomy" id="412755"/>
    <lineage>
        <taxon>unclassified sequences</taxon>
        <taxon>metagenomes</taxon>
        <taxon>ecological metagenomes</taxon>
    </lineage>
</organism>
<feature type="non-terminal residue" evidence="2">
    <location>
        <position position="1"/>
    </location>
</feature>